<dbReference type="GO" id="GO:2000781">
    <property type="term" value="P:positive regulation of double-strand break repair"/>
    <property type="evidence" value="ECO:0007669"/>
    <property type="project" value="InterPro"/>
</dbReference>
<dbReference type="GO" id="GO:1990166">
    <property type="term" value="P:protein localization to site of double-strand break"/>
    <property type="evidence" value="ECO:0007669"/>
    <property type="project" value="TreeGrafter"/>
</dbReference>
<dbReference type="PANTHER" id="PTHR46677:SF1">
    <property type="entry name" value="SMC5-SMC6 COMPLEX LOCALIZATION FACTOR PROTEIN 1"/>
    <property type="match status" value="1"/>
</dbReference>
<keyword evidence="7" id="KW-0206">Cytoskeleton</keyword>
<evidence type="ECO:0000256" key="1">
    <source>
        <dbReference type="ARBA" id="ARBA00004123"/>
    </source>
</evidence>
<gene>
    <name evidence="13" type="primary">SLF1</name>
</gene>
<dbReference type="InterPro" id="IPR002110">
    <property type="entry name" value="Ankyrin_rpt"/>
</dbReference>
<evidence type="ECO:0000259" key="11">
    <source>
        <dbReference type="SMART" id="SM00292"/>
    </source>
</evidence>
<keyword evidence="12" id="KW-1185">Reference proteome</keyword>
<keyword evidence="4" id="KW-0677">Repeat</keyword>
<evidence type="ECO:0000313" key="13">
    <source>
        <dbReference type="RefSeq" id="XP_032824536.1"/>
    </source>
</evidence>
<dbReference type="InterPro" id="IPR001357">
    <property type="entry name" value="BRCT_dom"/>
</dbReference>
<dbReference type="SUPFAM" id="SSF48403">
    <property type="entry name" value="Ankyrin repeat"/>
    <property type="match status" value="1"/>
</dbReference>
<dbReference type="FunFam" id="3.40.50.10190:FF:000018">
    <property type="entry name" value="DNA topoisomerase 2-binding protein 1"/>
    <property type="match status" value="1"/>
</dbReference>
<dbReference type="GO" id="GO:0005813">
    <property type="term" value="C:centrosome"/>
    <property type="evidence" value="ECO:0007669"/>
    <property type="project" value="UniProtKB-SubCell"/>
</dbReference>
<dbReference type="GO" id="GO:0005634">
    <property type="term" value="C:nucleus"/>
    <property type="evidence" value="ECO:0007669"/>
    <property type="project" value="UniProtKB-SubCell"/>
</dbReference>
<evidence type="ECO:0000256" key="6">
    <source>
        <dbReference type="ARBA" id="ARBA00023204"/>
    </source>
</evidence>
<dbReference type="AlphaFoldDB" id="A0AAJ7TX02"/>
<evidence type="ECO:0000256" key="9">
    <source>
        <dbReference type="PROSITE-ProRule" id="PRU00023"/>
    </source>
</evidence>
<dbReference type="PROSITE" id="PS50088">
    <property type="entry name" value="ANK_REPEAT"/>
    <property type="match status" value="2"/>
</dbReference>
<dbReference type="PANTHER" id="PTHR46677">
    <property type="entry name" value="SMC5-SMC6 COMPLEX LOCALIZATION FACTOR PROTEIN 1"/>
    <property type="match status" value="1"/>
</dbReference>
<dbReference type="Gene3D" id="1.25.40.20">
    <property type="entry name" value="Ankyrin repeat-containing domain"/>
    <property type="match status" value="1"/>
</dbReference>
<dbReference type="Gene3D" id="3.40.50.10190">
    <property type="entry name" value="BRCT domain"/>
    <property type="match status" value="2"/>
</dbReference>
<feature type="region of interest" description="Disordered" evidence="10">
    <location>
        <begin position="223"/>
        <end position="247"/>
    </location>
</feature>
<dbReference type="Proteomes" id="UP001318040">
    <property type="component" value="Chromosome 40"/>
</dbReference>
<name>A0AAJ7TX02_PETMA</name>
<dbReference type="SMART" id="SM00292">
    <property type="entry name" value="BRCT"/>
    <property type="match status" value="2"/>
</dbReference>
<accession>A0AAJ7TX02</accession>
<sequence>MAQPPAHFRNFQISGFVWTIRVELEKLILKLDGCLLPGKVFDTHCTHMIIAKPNYSEKYLSACAAGVWILQEDYLRESASAGYWLEEGFYEWGNPGRATSDLELAARDWRRHIQSGGSSGAFQGWKVVLDISDMNRLLIFCRILKAGKAVVYEESPSTSDAVVTHILYDINCDTNPWESSRSNVPHYSVRYIADYLRQGPSKAGSESKHCSMFSKPPALTHSLGPASAGSEQNHLSSQTRAVDPGNEMRTKIQNVLSTSNKSSYVSITSGYVRIHPISFSEGKQWLLDELTVKKMESLVECGFYFEALQEVEAYLTRSPLYCPPAGTLQKILKHILKKNDKKLMEQFCRIFDLLLAIYPPWAHWQFSDYYLWLLRMPDDTEDCEGCWALLKTLISTCVNGDDRTRQKQQVYSQLLVCFCKLFEAELFELNTSRATERGSHDLRPNRSSVLVQVFCIFSGCVTLAPNKFDFFMVQLRSVCCRRTPQQDNKSVCATRQEEYQLLRLVQCLLGVVLEFSLLWNRGRAMEDIKKHANQMAIECSDFPQPALETLVTSLTSPWLRMHMCDMLLWHTFVQNKSEVMKMPISLSKIKTAYFCIKRFSAERVSQPQGRCYSATDEVDNWSLYDGLVGRLRKQSKETDINTLETMGGDVLSSACKSINPKGETRLHKACIKNDVAKLKQLLEIPGTDINVQDCAGWTPLHDACFHGSLACVREILQSCQNVDLHAAVDGRTPLSEAFARGHGDVASLLLRHGAERNQDTDNYLASCANPAVFVFLLKQLLQDYLRLHHVLELLQTLWLPGDCTEGLRALRTIATDGSPKPCSPTEMDTEVERCAEDLAQVMALHEHVPALKAFLTEVVAPQPLSAKTEGLLRALDCDASLPRFLGYTAQ</sequence>
<dbReference type="SMART" id="SM00248">
    <property type="entry name" value="ANK"/>
    <property type="match status" value="3"/>
</dbReference>
<evidence type="ECO:0000256" key="3">
    <source>
        <dbReference type="ARBA" id="ARBA00022490"/>
    </source>
</evidence>
<dbReference type="InterPro" id="IPR036420">
    <property type="entry name" value="BRCT_dom_sf"/>
</dbReference>
<dbReference type="PROSITE" id="PS50297">
    <property type="entry name" value="ANK_REP_REGION"/>
    <property type="match status" value="1"/>
</dbReference>
<dbReference type="RefSeq" id="XP_032824536.1">
    <property type="nucleotide sequence ID" value="XM_032968645.1"/>
</dbReference>
<keyword evidence="9" id="KW-0040">ANK repeat</keyword>
<evidence type="ECO:0000256" key="2">
    <source>
        <dbReference type="ARBA" id="ARBA00004300"/>
    </source>
</evidence>
<keyword evidence="3" id="KW-0963">Cytoplasm</keyword>
<feature type="repeat" description="ANK" evidence="9">
    <location>
        <begin position="661"/>
        <end position="694"/>
    </location>
</feature>
<feature type="domain" description="BRCT" evidence="11">
    <location>
        <begin position="119"/>
        <end position="199"/>
    </location>
</feature>
<evidence type="ECO:0000256" key="4">
    <source>
        <dbReference type="ARBA" id="ARBA00022737"/>
    </source>
</evidence>
<dbReference type="GeneID" id="116950686"/>
<dbReference type="CDD" id="cd17738">
    <property type="entry name" value="BRCT_TopBP1_rpt7"/>
    <property type="match status" value="1"/>
</dbReference>
<protein>
    <submittedName>
        <fullName evidence="13">SMC5-SMC6 complex localization factor protein 1</fullName>
    </submittedName>
</protein>
<evidence type="ECO:0000256" key="10">
    <source>
        <dbReference type="SAM" id="MobiDB-lite"/>
    </source>
</evidence>
<evidence type="ECO:0000256" key="7">
    <source>
        <dbReference type="ARBA" id="ARBA00023212"/>
    </source>
</evidence>
<dbReference type="GO" id="GO:0006281">
    <property type="term" value="P:DNA repair"/>
    <property type="evidence" value="ECO:0007669"/>
    <property type="project" value="UniProtKB-KW"/>
</dbReference>
<keyword evidence="8" id="KW-0539">Nucleus</keyword>
<dbReference type="Pfam" id="PF12796">
    <property type="entry name" value="Ank_2"/>
    <property type="match status" value="1"/>
</dbReference>
<feature type="compositionally biased region" description="Polar residues" evidence="10">
    <location>
        <begin position="229"/>
        <end position="240"/>
    </location>
</feature>
<feature type="repeat" description="ANK" evidence="9">
    <location>
        <begin position="729"/>
        <end position="761"/>
    </location>
</feature>
<dbReference type="Pfam" id="PF23294">
    <property type="entry name" value="BRCT_TopB1_SLF1"/>
    <property type="match status" value="1"/>
</dbReference>
<dbReference type="GO" id="GO:0035861">
    <property type="term" value="C:site of double-strand break"/>
    <property type="evidence" value="ECO:0007669"/>
    <property type="project" value="TreeGrafter"/>
</dbReference>
<keyword evidence="6" id="KW-0234">DNA repair</keyword>
<proteinExistence type="predicted"/>
<reference evidence="13" key="1">
    <citation type="submission" date="2025-08" db="UniProtKB">
        <authorList>
            <consortium name="RefSeq"/>
        </authorList>
    </citation>
    <scope>IDENTIFICATION</scope>
    <source>
        <tissue evidence="13">Sperm</tissue>
    </source>
</reference>
<organism evidence="12 13">
    <name type="scientific">Petromyzon marinus</name>
    <name type="common">Sea lamprey</name>
    <dbReference type="NCBI Taxonomy" id="7757"/>
    <lineage>
        <taxon>Eukaryota</taxon>
        <taxon>Metazoa</taxon>
        <taxon>Chordata</taxon>
        <taxon>Craniata</taxon>
        <taxon>Vertebrata</taxon>
        <taxon>Cyclostomata</taxon>
        <taxon>Hyperoartia</taxon>
        <taxon>Petromyzontiformes</taxon>
        <taxon>Petromyzontidae</taxon>
        <taxon>Petromyzon</taxon>
    </lineage>
</organism>
<dbReference type="InterPro" id="IPR057595">
    <property type="entry name" value="TopB1_SLF1_BRCT"/>
</dbReference>
<dbReference type="InterPro" id="IPR042479">
    <property type="entry name" value="Slf1"/>
</dbReference>
<evidence type="ECO:0000313" key="12">
    <source>
        <dbReference type="Proteomes" id="UP001318040"/>
    </source>
</evidence>
<dbReference type="SUPFAM" id="SSF52113">
    <property type="entry name" value="BRCT domain"/>
    <property type="match status" value="1"/>
</dbReference>
<evidence type="ECO:0000256" key="5">
    <source>
        <dbReference type="ARBA" id="ARBA00022763"/>
    </source>
</evidence>
<feature type="domain" description="BRCT" evidence="11">
    <location>
        <begin position="3"/>
        <end position="82"/>
    </location>
</feature>
<dbReference type="CTD" id="84250"/>
<dbReference type="InterPro" id="IPR036770">
    <property type="entry name" value="Ankyrin_rpt-contain_sf"/>
</dbReference>
<comment type="subcellular location">
    <subcellularLocation>
        <location evidence="2">Cytoplasm</location>
        <location evidence="2">Cytoskeleton</location>
        <location evidence="2">Microtubule organizing center</location>
        <location evidence="2">Centrosome</location>
    </subcellularLocation>
    <subcellularLocation>
        <location evidence="1">Nucleus</location>
    </subcellularLocation>
</comment>
<dbReference type="KEGG" id="pmrn:116950686"/>
<keyword evidence="5" id="KW-0227">DNA damage</keyword>
<evidence type="ECO:0000256" key="8">
    <source>
        <dbReference type="ARBA" id="ARBA00023242"/>
    </source>
</evidence>